<comment type="caution">
    <text evidence="1">The sequence shown here is derived from an EMBL/GenBank/DDBJ whole genome shotgun (WGS) entry which is preliminary data.</text>
</comment>
<accession>A0ACC0FYK6</accession>
<evidence type="ECO:0000313" key="1">
    <source>
        <dbReference type="EMBL" id="KAI7993644.1"/>
    </source>
</evidence>
<protein>
    <submittedName>
        <fullName evidence="1">Uncharacterized protein</fullName>
    </submittedName>
</protein>
<name>A0ACC0FYK6_9ERIC</name>
<gene>
    <name evidence="1" type="ORF">LOK49_LG11G00487</name>
</gene>
<dbReference type="EMBL" id="CM045769">
    <property type="protein sequence ID" value="KAI7993644.1"/>
    <property type="molecule type" value="Genomic_DNA"/>
</dbReference>
<evidence type="ECO:0000313" key="2">
    <source>
        <dbReference type="Proteomes" id="UP001060215"/>
    </source>
</evidence>
<reference evidence="1 2" key="1">
    <citation type="journal article" date="2022" name="Plant J.">
        <title>Chromosome-level genome of Camellia lanceoleosa provides a valuable resource for understanding genome evolution and self-incompatibility.</title>
        <authorList>
            <person name="Gong W."/>
            <person name="Xiao S."/>
            <person name="Wang L."/>
            <person name="Liao Z."/>
            <person name="Chang Y."/>
            <person name="Mo W."/>
            <person name="Hu G."/>
            <person name="Li W."/>
            <person name="Zhao G."/>
            <person name="Zhu H."/>
            <person name="Hu X."/>
            <person name="Ji K."/>
            <person name="Xiang X."/>
            <person name="Song Q."/>
            <person name="Yuan D."/>
            <person name="Jin S."/>
            <person name="Zhang L."/>
        </authorList>
    </citation>
    <scope>NUCLEOTIDE SEQUENCE [LARGE SCALE GENOMIC DNA]</scope>
    <source>
        <strain evidence="1">SQ_2022a</strain>
    </source>
</reference>
<sequence>MAETTVDFLMENLKQLTHHKINLNEDEKDEIESLYVEFGFLRNFLKDCDEKLYEPKQVINLVKRIRDLANKAEDTIDLFVVNVVLNVKMVHVCDRSLNLGHVKEEIEAIKTELEICEKQSPDMEAIQEEKSSGGDFSRVKTLVDVVEEEIVVGFEDEAMKLKEKLTGGQKKLDIMSIVGMPGLDFTVYPSEIEQLVLLRYLSLDFMWTHLAGDVSVRYFPSSICNLWNLETFVLRTSVEYLKLPRSLWNMVNLRHLSVSGRGIFVIGRPYPNDHISLDNLQTLSSVDPWSCKDILAMTPNLKKLDIHGAIIQCLERLMFLDISFLNHLQKLTLCSKLEGFKFINLRRIKFPPNLKQLTLKEVFIKWDEISILGKILSNLEVLKLSSINWWESDWETNEVFPRLKVLKLEARMLRKWKVSSNHFPSLQRLVFSRFDEFEIPSEIGDIPTLHIIEVRQCYPSVVESARRIKEEQTNMGNDWLQIIESKNVDRTHSSNMFRVSSMQTL</sequence>
<dbReference type="Proteomes" id="UP001060215">
    <property type="component" value="Chromosome 12"/>
</dbReference>
<organism evidence="1 2">
    <name type="scientific">Camellia lanceoleosa</name>
    <dbReference type="NCBI Taxonomy" id="1840588"/>
    <lineage>
        <taxon>Eukaryota</taxon>
        <taxon>Viridiplantae</taxon>
        <taxon>Streptophyta</taxon>
        <taxon>Embryophyta</taxon>
        <taxon>Tracheophyta</taxon>
        <taxon>Spermatophyta</taxon>
        <taxon>Magnoliopsida</taxon>
        <taxon>eudicotyledons</taxon>
        <taxon>Gunneridae</taxon>
        <taxon>Pentapetalae</taxon>
        <taxon>asterids</taxon>
        <taxon>Ericales</taxon>
        <taxon>Theaceae</taxon>
        <taxon>Camellia</taxon>
    </lineage>
</organism>
<keyword evidence="2" id="KW-1185">Reference proteome</keyword>
<proteinExistence type="predicted"/>